<proteinExistence type="predicted"/>
<dbReference type="AlphaFoldDB" id="A0A319D980"/>
<dbReference type="Proteomes" id="UP000247810">
    <property type="component" value="Unassembled WGS sequence"/>
</dbReference>
<sequence>MSATIRTRIVQLDELIPTSSNNEREEKDVERLVPWVFRQADTAEEDCIDHWPDEDNRFCFFFDEIFAYRTALRARKIAHGWEYDETGITSASRSREIVTLPARNWKLPGRERSKHFIRSQGMILRILMQAVYQSLDGIRKHDPEISFPISPSKSKYVIGHQQYRTKPQGEVTVGPPDGRVPIISYTGWFEEQTWSDFLEETLSVMIGQLATNLRRQKDSGRVHDQEVFVVGFHGRTIHIARGSITADEIARIHSQGCSEKDRFELHFTRGYDLCLKDDWLEATRALTRLFRYLLSGGAKVSAMEAYFESRPGSCCN</sequence>
<evidence type="ECO:0000313" key="2">
    <source>
        <dbReference type="Proteomes" id="UP000247810"/>
    </source>
</evidence>
<reference evidence="1 2" key="1">
    <citation type="submission" date="2018-02" db="EMBL/GenBank/DDBJ databases">
        <title>The genomes of Aspergillus section Nigri reveals drivers in fungal speciation.</title>
        <authorList>
            <consortium name="DOE Joint Genome Institute"/>
            <person name="Vesth T.C."/>
            <person name="Nybo J."/>
            <person name="Theobald S."/>
            <person name="Brandl J."/>
            <person name="Frisvad J.C."/>
            <person name="Nielsen K.F."/>
            <person name="Lyhne E.K."/>
            <person name="Kogle M.E."/>
            <person name="Kuo A."/>
            <person name="Riley R."/>
            <person name="Clum A."/>
            <person name="Nolan M."/>
            <person name="Lipzen A."/>
            <person name="Salamov A."/>
            <person name="Henrissat B."/>
            <person name="Wiebenga A."/>
            <person name="De vries R.P."/>
            <person name="Grigoriev I.V."/>
            <person name="Mortensen U.H."/>
            <person name="Andersen M.R."/>
            <person name="Baker S.E."/>
        </authorList>
    </citation>
    <scope>NUCLEOTIDE SEQUENCE [LARGE SCALE GENOMIC DNA]</scope>
    <source>
        <strain evidence="1 2">CBS 707.79</strain>
    </source>
</reference>
<keyword evidence="2" id="KW-1185">Reference proteome</keyword>
<gene>
    <name evidence="1" type="ORF">BO71DRAFT_360244</name>
</gene>
<protein>
    <submittedName>
        <fullName evidence="1">Uncharacterized protein</fullName>
    </submittedName>
</protein>
<dbReference type="EMBL" id="KZ825959">
    <property type="protein sequence ID" value="PYH91027.1"/>
    <property type="molecule type" value="Genomic_DNA"/>
</dbReference>
<accession>A0A319D980</accession>
<evidence type="ECO:0000313" key="1">
    <source>
        <dbReference type="EMBL" id="PYH91027.1"/>
    </source>
</evidence>
<dbReference type="OrthoDB" id="4486482at2759"/>
<dbReference type="VEuPathDB" id="FungiDB:BO71DRAFT_360244"/>
<name>A0A319D980_9EURO</name>
<organism evidence="1 2">
    <name type="scientific">Aspergillus ellipticus CBS 707.79</name>
    <dbReference type="NCBI Taxonomy" id="1448320"/>
    <lineage>
        <taxon>Eukaryota</taxon>
        <taxon>Fungi</taxon>
        <taxon>Dikarya</taxon>
        <taxon>Ascomycota</taxon>
        <taxon>Pezizomycotina</taxon>
        <taxon>Eurotiomycetes</taxon>
        <taxon>Eurotiomycetidae</taxon>
        <taxon>Eurotiales</taxon>
        <taxon>Aspergillaceae</taxon>
        <taxon>Aspergillus</taxon>
        <taxon>Aspergillus subgen. Circumdati</taxon>
    </lineage>
</organism>